<protein>
    <recommendedName>
        <fullName evidence="3">16S rRNA (guanine(1405)-N(7))-methyltransferase</fullName>
    </recommendedName>
</protein>
<dbReference type="InterPro" id="IPR029063">
    <property type="entry name" value="SAM-dependent_MTases_sf"/>
</dbReference>
<dbReference type="InterPro" id="IPR025981">
    <property type="entry name" value="rRNA_MeTrfase"/>
</dbReference>
<keyword evidence="2" id="KW-1185">Reference proteome</keyword>
<dbReference type="AlphaFoldDB" id="A0A9W6KFS7"/>
<dbReference type="Gene3D" id="3.40.50.150">
    <property type="entry name" value="Vaccinia Virus protein VP39"/>
    <property type="match status" value="1"/>
</dbReference>
<reference evidence="1" key="2">
    <citation type="submission" date="2023-01" db="EMBL/GenBank/DDBJ databases">
        <authorList>
            <person name="Sun Q."/>
            <person name="Evtushenko L."/>
        </authorList>
    </citation>
    <scope>NUCLEOTIDE SEQUENCE</scope>
    <source>
        <strain evidence="1">VKM Ac-1321</strain>
    </source>
</reference>
<evidence type="ECO:0008006" key="3">
    <source>
        <dbReference type="Google" id="ProtNLM"/>
    </source>
</evidence>
<accession>A0A9W6KFS7</accession>
<gene>
    <name evidence="1" type="ORF">GCM10017581_017920</name>
</gene>
<comment type="caution">
    <text evidence="1">The sequence shown here is derived from an EMBL/GenBank/DDBJ whole genome shotgun (WGS) entry which is preliminary data.</text>
</comment>
<dbReference type="SUPFAM" id="SSF53335">
    <property type="entry name" value="S-adenosyl-L-methionine-dependent methyltransferases"/>
    <property type="match status" value="1"/>
</dbReference>
<reference evidence="1" key="1">
    <citation type="journal article" date="2014" name="Int. J. Syst. Evol. Microbiol.">
        <title>Complete genome sequence of Corynebacterium casei LMG S-19264T (=DSM 44701T), isolated from a smear-ripened cheese.</title>
        <authorList>
            <consortium name="US DOE Joint Genome Institute (JGI-PGF)"/>
            <person name="Walter F."/>
            <person name="Albersmeier A."/>
            <person name="Kalinowski J."/>
            <person name="Ruckert C."/>
        </authorList>
    </citation>
    <scope>NUCLEOTIDE SEQUENCE</scope>
    <source>
        <strain evidence="1">VKM Ac-1321</strain>
    </source>
</reference>
<dbReference type="Gene3D" id="1.10.8.10">
    <property type="entry name" value="DNA helicase RuvA subunit, C-terminal domain"/>
    <property type="match status" value="1"/>
</dbReference>
<sequence>MVRRLSAAPKYSGIHPDTIAHVVHQEAAHAANDADLERLARLRLHKVVADYLLTARPGRLLRGLDAAVADGPDAVRAWCRTTLAGHFSTAERLPDLDEFYPAMFELTGPPADIADLACALNPFSLPWLRAATDAPYAGYDFNSALVAATGAFAAQTDPAAQVRQCDVLVTPIEADVAILLKTYHCIEDRLAGAGLRLVAEVAARLVVVSFPLKAMHGRAAVFTRPHIDALLRLGDERGWAVRRGRLSTEEFVVLDKEPSGGPQR</sequence>
<dbReference type="EMBL" id="BSFP01000006">
    <property type="protein sequence ID" value="GLL00052.1"/>
    <property type="molecule type" value="Genomic_DNA"/>
</dbReference>
<organism evidence="1 2">
    <name type="scientific">Dactylosporangium matsuzakiense</name>
    <dbReference type="NCBI Taxonomy" id="53360"/>
    <lineage>
        <taxon>Bacteria</taxon>
        <taxon>Bacillati</taxon>
        <taxon>Actinomycetota</taxon>
        <taxon>Actinomycetes</taxon>
        <taxon>Micromonosporales</taxon>
        <taxon>Micromonosporaceae</taxon>
        <taxon>Dactylosporangium</taxon>
    </lineage>
</organism>
<name>A0A9W6KFS7_9ACTN</name>
<dbReference type="Pfam" id="PF07091">
    <property type="entry name" value="FmrO"/>
    <property type="match status" value="1"/>
</dbReference>
<dbReference type="Proteomes" id="UP001143480">
    <property type="component" value="Unassembled WGS sequence"/>
</dbReference>
<evidence type="ECO:0000313" key="2">
    <source>
        <dbReference type="Proteomes" id="UP001143480"/>
    </source>
</evidence>
<proteinExistence type="predicted"/>
<evidence type="ECO:0000313" key="1">
    <source>
        <dbReference type="EMBL" id="GLL00052.1"/>
    </source>
</evidence>